<dbReference type="Pfam" id="PF13242">
    <property type="entry name" value="Hydrolase_like"/>
    <property type="match status" value="1"/>
</dbReference>
<dbReference type="NCBIfam" id="TIGR01662">
    <property type="entry name" value="HAD-SF-IIIA"/>
    <property type="match status" value="1"/>
</dbReference>
<dbReference type="SUPFAM" id="SSF56784">
    <property type="entry name" value="HAD-like"/>
    <property type="match status" value="1"/>
</dbReference>
<keyword evidence="4" id="KW-0479">Metal-binding</keyword>
<dbReference type="InterPro" id="IPR036412">
    <property type="entry name" value="HAD-like_sf"/>
</dbReference>
<comment type="similarity">
    <text evidence="2">Belongs to the GmhB family.</text>
</comment>
<protein>
    <recommendedName>
        <fullName evidence="7">D,D-heptose 1,7-bisphosphate phosphatase</fullName>
    </recommendedName>
</protein>
<accession>A0A919L113</accession>
<dbReference type="Pfam" id="PF00535">
    <property type="entry name" value="Glycos_transf_2"/>
    <property type="match status" value="1"/>
</dbReference>
<name>A0A919L113_9MICO</name>
<keyword evidence="6" id="KW-0119">Carbohydrate metabolism</keyword>
<feature type="domain" description="Glycosyltransferase 2-like" evidence="8">
    <location>
        <begin position="6"/>
        <end position="137"/>
    </location>
</feature>
<dbReference type="PANTHER" id="PTHR42891">
    <property type="entry name" value="D-GLYCERO-BETA-D-MANNO-HEPTOSE-1,7-BISPHOSPHATE 7-PHOSPHATASE"/>
    <property type="match status" value="1"/>
</dbReference>
<dbReference type="Gene3D" id="3.40.50.1000">
    <property type="entry name" value="HAD superfamily/HAD-like"/>
    <property type="match status" value="1"/>
</dbReference>
<gene>
    <name evidence="9" type="ORF">GCM10017772_47030</name>
</gene>
<evidence type="ECO:0000256" key="6">
    <source>
        <dbReference type="ARBA" id="ARBA00023277"/>
    </source>
</evidence>
<keyword evidence="5" id="KW-0378">Hydrolase</keyword>
<dbReference type="InterPro" id="IPR006549">
    <property type="entry name" value="HAD-SF_hydro_IIIA"/>
</dbReference>
<evidence type="ECO:0000313" key="9">
    <source>
        <dbReference type="EMBL" id="GHH79948.1"/>
    </source>
</evidence>
<sequence>MAPSYSIVIPTVGRPELGALLASLRAASTQGPEPLDVVVVDDRPFPAGASGEHNPPLELGPDPVAGVRTLRTGGRGPAAARNAGWRSVRTEWVAFLDDDVVVPQLWAVALAQDLAAAGPNVGGVQGRIVVPLPKHRPPTDLERNTAGLESAEWAAADMAYRRAALVTVCGFDERFPRAYREDADLAARLRGSNWELEHGIRFVEHPVRPAGSLASVRAQAGNADDALLHALHGRHWRTVTGAGQGRLPWHVATAAAGVTALGGGLAAASPAGRDRGAVRTTALLAGAAWAGLTAGFARKRLAPGPQRGDDGYGTELRRMAATSVLIPFAAVAHRARGAWKWRRRLGGSVPPWPPPVRAVLFDRDGTLIRDVPYNGDPRAVEPVPGARRVLDELRADGLRVGVVSNQSAIGRGLLTTAQVDAVDEQVRRLLGPFDTWQRCPHSPEDECTCRKPEPGLVLRAAAALGVLPIECTVVGDIGADIGAAVASGARSVLVPTEVTRREELSAAPVVAATLDEAVTLL</sequence>
<keyword evidence="3" id="KW-0963">Cytoplasm</keyword>
<evidence type="ECO:0000256" key="2">
    <source>
        <dbReference type="ARBA" id="ARBA00005628"/>
    </source>
</evidence>
<dbReference type="EMBL" id="BNAS01000010">
    <property type="protein sequence ID" value="GHH79948.1"/>
    <property type="molecule type" value="Genomic_DNA"/>
</dbReference>
<dbReference type="GO" id="GO:0005975">
    <property type="term" value="P:carbohydrate metabolic process"/>
    <property type="evidence" value="ECO:0007669"/>
    <property type="project" value="InterPro"/>
</dbReference>
<dbReference type="NCBIfam" id="TIGR01656">
    <property type="entry name" value="Histidinol-ppas"/>
    <property type="match status" value="1"/>
</dbReference>
<dbReference type="Proteomes" id="UP000627369">
    <property type="component" value="Unassembled WGS sequence"/>
</dbReference>
<dbReference type="GO" id="GO:0046872">
    <property type="term" value="F:metal ion binding"/>
    <property type="evidence" value="ECO:0007669"/>
    <property type="project" value="UniProtKB-KW"/>
</dbReference>
<comment type="subcellular location">
    <subcellularLocation>
        <location evidence="1">Cytoplasm</location>
    </subcellularLocation>
</comment>
<dbReference type="PANTHER" id="PTHR42891:SF1">
    <property type="entry name" value="D-GLYCERO-BETA-D-MANNO-HEPTOSE-1,7-BISPHOSPHATE 7-PHOSPHATASE"/>
    <property type="match status" value="1"/>
</dbReference>
<dbReference type="InterPro" id="IPR029044">
    <property type="entry name" value="Nucleotide-diphossugar_trans"/>
</dbReference>
<proteinExistence type="inferred from homology"/>
<dbReference type="InterPro" id="IPR023214">
    <property type="entry name" value="HAD_sf"/>
</dbReference>
<dbReference type="RefSeq" id="WP_189671733.1">
    <property type="nucleotide sequence ID" value="NZ_BNAS01000010.1"/>
</dbReference>
<evidence type="ECO:0000256" key="3">
    <source>
        <dbReference type="ARBA" id="ARBA00022490"/>
    </source>
</evidence>
<evidence type="ECO:0000256" key="7">
    <source>
        <dbReference type="ARBA" id="ARBA00031828"/>
    </source>
</evidence>
<dbReference type="GO" id="GO:0016791">
    <property type="term" value="F:phosphatase activity"/>
    <property type="evidence" value="ECO:0007669"/>
    <property type="project" value="InterPro"/>
</dbReference>
<organism evidence="9 10">
    <name type="scientific">Promicromonospora soli</name>
    <dbReference type="NCBI Taxonomy" id="2035533"/>
    <lineage>
        <taxon>Bacteria</taxon>
        <taxon>Bacillati</taxon>
        <taxon>Actinomycetota</taxon>
        <taxon>Actinomycetes</taxon>
        <taxon>Micrococcales</taxon>
        <taxon>Promicromonosporaceae</taxon>
        <taxon>Promicromonospora</taxon>
    </lineage>
</organism>
<dbReference type="GO" id="GO:0005737">
    <property type="term" value="C:cytoplasm"/>
    <property type="evidence" value="ECO:0007669"/>
    <property type="project" value="UniProtKB-SubCell"/>
</dbReference>
<evidence type="ECO:0000256" key="5">
    <source>
        <dbReference type="ARBA" id="ARBA00022801"/>
    </source>
</evidence>
<reference evidence="9" key="2">
    <citation type="submission" date="2020-09" db="EMBL/GenBank/DDBJ databases">
        <authorList>
            <person name="Sun Q."/>
            <person name="Zhou Y."/>
        </authorList>
    </citation>
    <scope>NUCLEOTIDE SEQUENCE</scope>
    <source>
        <strain evidence="9">CGMCC 4.7398</strain>
    </source>
</reference>
<dbReference type="InterPro" id="IPR001173">
    <property type="entry name" value="Glyco_trans_2-like"/>
</dbReference>
<dbReference type="Gene3D" id="3.90.550.10">
    <property type="entry name" value="Spore Coat Polysaccharide Biosynthesis Protein SpsA, Chain A"/>
    <property type="match status" value="1"/>
</dbReference>
<keyword evidence="10" id="KW-1185">Reference proteome</keyword>
<dbReference type="SUPFAM" id="SSF53448">
    <property type="entry name" value="Nucleotide-diphospho-sugar transferases"/>
    <property type="match status" value="1"/>
</dbReference>
<evidence type="ECO:0000259" key="8">
    <source>
        <dbReference type="Pfam" id="PF00535"/>
    </source>
</evidence>
<evidence type="ECO:0000313" key="10">
    <source>
        <dbReference type="Proteomes" id="UP000627369"/>
    </source>
</evidence>
<evidence type="ECO:0000256" key="4">
    <source>
        <dbReference type="ARBA" id="ARBA00022723"/>
    </source>
</evidence>
<dbReference type="InterPro" id="IPR004446">
    <property type="entry name" value="Heptose_bisP_phosphatase"/>
</dbReference>
<reference evidence="9" key="1">
    <citation type="journal article" date="2014" name="Int. J. Syst. Evol. Microbiol.">
        <title>Complete genome sequence of Corynebacterium casei LMG S-19264T (=DSM 44701T), isolated from a smear-ripened cheese.</title>
        <authorList>
            <consortium name="US DOE Joint Genome Institute (JGI-PGF)"/>
            <person name="Walter F."/>
            <person name="Albersmeier A."/>
            <person name="Kalinowski J."/>
            <person name="Ruckert C."/>
        </authorList>
    </citation>
    <scope>NUCLEOTIDE SEQUENCE</scope>
    <source>
        <strain evidence="9">CGMCC 4.7398</strain>
    </source>
</reference>
<comment type="caution">
    <text evidence="9">The sequence shown here is derived from an EMBL/GenBank/DDBJ whole genome shotgun (WGS) entry which is preliminary data.</text>
</comment>
<evidence type="ECO:0000256" key="1">
    <source>
        <dbReference type="ARBA" id="ARBA00004496"/>
    </source>
</evidence>
<dbReference type="InterPro" id="IPR006543">
    <property type="entry name" value="Histidinol-phos"/>
</dbReference>
<dbReference type="AlphaFoldDB" id="A0A919L113"/>